<keyword evidence="2" id="KW-1185">Reference proteome</keyword>
<evidence type="ECO:0000313" key="1">
    <source>
        <dbReference type="EMBL" id="KAB8037926.1"/>
    </source>
</evidence>
<dbReference type="EMBL" id="WFLM01000004">
    <property type="protein sequence ID" value="KAB8037926.1"/>
    <property type="molecule type" value="Genomic_DNA"/>
</dbReference>
<reference evidence="1 2" key="1">
    <citation type="submission" date="2019-10" db="EMBL/GenBank/DDBJ databases">
        <title>New species of Slilvanegrellaceae.</title>
        <authorList>
            <person name="Pitt A."/>
            <person name="Hahn M.W."/>
        </authorList>
    </citation>
    <scope>NUCLEOTIDE SEQUENCE [LARGE SCALE GENOMIC DNA]</scope>
    <source>
        <strain evidence="1 2">SP-Ram-0.45-NSY-1</strain>
    </source>
</reference>
<protein>
    <submittedName>
        <fullName evidence="1">Uncharacterized protein</fullName>
    </submittedName>
</protein>
<gene>
    <name evidence="1" type="ORF">GCL60_12195</name>
</gene>
<sequence>MPILDDLNKRKKDLESTIESLHELIERRNAILASVERLAFDRVISRKRTLLNLNSKGDKVNYMHRSTKSLDLESKNSRRCLFILTARRRYLLKILDEIIERIDELQSPNDDFVPKETA</sequence>
<comment type="caution">
    <text evidence="1">The sequence shown here is derived from an EMBL/GenBank/DDBJ whole genome shotgun (WGS) entry which is preliminary data.</text>
</comment>
<organism evidence="1 2">
    <name type="scientific">Silvanigrella paludirubra</name>
    <dbReference type="NCBI Taxonomy" id="2499159"/>
    <lineage>
        <taxon>Bacteria</taxon>
        <taxon>Pseudomonadati</taxon>
        <taxon>Bdellovibrionota</taxon>
        <taxon>Oligoflexia</taxon>
        <taxon>Silvanigrellales</taxon>
        <taxon>Silvanigrellaceae</taxon>
        <taxon>Silvanigrella</taxon>
    </lineage>
</organism>
<dbReference type="Proteomes" id="UP000437748">
    <property type="component" value="Unassembled WGS sequence"/>
</dbReference>
<name>A0A6N6VTA2_9BACT</name>
<evidence type="ECO:0000313" key="2">
    <source>
        <dbReference type="Proteomes" id="UP000437748"/>
    </source>
</evidence>
<dbReference type="RefSeq" id="WP_153421004.1">
    <property type="nucleotide sequence ID" value="NZ_WFLM01000004.1"/>
</dbReference>
<accession>A0A6N6VTA2</accession>
<dbReference type="OrthoDB" id="9851948at2"/>
<proteinExistence type="predicted"/>
<dbReference type="AlphaFoldDB" id="A0A6N6VTA2"/>